<evidence type="ECO:0000313" key="1">
    <source>
        <dbReference type="EMBL" id="CAG6670865.1"/>
    </source>
</evidence>
<dbReference type="EMBL" id="HBUF01224469">
    <property type="protein sequence ID" value="CAG6670865.1"/>
    <property type="molecule type" value="Transcribed_RNA"/>
</dbReference>
<sequence length="403" mass="46326">MLLDPTLDPSLNDEASTVEFMVYGGDNRVFTVHRDNTIRLWTFPPYSEQGCSLYRVFIAEATVRNIHVVKRDHGEYCRFLTCEFTERGNHVNMWNVQNGTAMKIRCLSNAYMGPSVRICSAIFLLSHLLAVLVSDEGIVHTIDIWSTYSGTCLHRQMYKAFLPVQNIYNIHDYLVIQPWSSMAEIIVWRVEDQLCHKTDTGTLLTAPPNNIASYRCVISEDTGYILAGGTKLKIFQLSKTGKIKYVTSIELDICGKLLDIMVLHSKVLRLLIVDNAGVSIYNTSDGSYSKIKCRFEHRNKDILIRSDSGFTYRAYLFLPDNGLILVQDTYANLFYQYQLSIDMYVPRPYAEIRKNARLLQQCFNTHGYLPSEMWVLILSYTGYTYSNKFARKLANMFFTRPLS</sequence>
<dbReference type="AlphaFoldDB" id="A0A8D8WUF5"/>
<name>A0A8D8WUF5_9HEMI</name>
<dbReference type="SUPFAM" id="SSF50978">
    <property type="entry name" value="WD40 repeat-like"/>
    <property type="match status" value="1"/>
</dbReference>
<dbReference type="Gene3D" id="2.130.10.10">
    <property type="entry name" value="YVTN repeat-like/Quinoprotein amine dehydrogenase"/>
    <property type="match status" value="1"/>
</dbReference>
<dbReference type="EMBL" id="HBUF01224468">
    <property type="protein sequence ID" value="CAG6670864.1"/>
    <property type="molecule type" value="Transcribed_RNA"/>
</dbReference>
<reference evidence="1" key="1">
    <citation type="submission" date="2021-05" db="EMBL/GenBank/DDBJ databases">
        <authorList>
            <person name="Alioto T."/>
            <person name="Alioto T."/>
            <person name="Gomez Garrido J."/>
        </authorList>
    </citation>
    <scope>NUCLEOTIDE SEQUENCE</scope>
</reference>
<proteinExistence type="predicted"/>
<dbReference type="InterPro" id="IPR015943">
    <property type="entry name" value="WD40/YVTN_repeat-like_dom_sf"/>
</dbReference>
<organism evidence="1">
    <name type="scientific">Cacopsylla melanoneura</name>
    <dbReference type="NCBI Taxonomy" id="428564"/>
    <lineage>
        <taxon>Eukaryota</taxon>
        <taxon>Metazoa</taxon>
        <taxon>Ecdysozoa</taxon>
        <taxon>Arthropoda</taxon>
        <taxon>Hexapoda</taxon>
        <taxon>Insecta</taxon>
        <taxon>Pterygota</taxon>
        <taxon>Neoptera</taxon>
        <taxon>Paraneoptera</taxon>
        <taxon>Hemiptera</taxon>
        <taxon>Sternorrhyncha</taxon>
        <taxon>Psylloidea</taxon>
        <taxon>Psyllidae</taxon>
        <taxon>Psyllinae</taxon>
        <taxon>Cacopsylla</taxon>
    </lineage>
</organism>
<accession>A0A8D8WUF5</accession>
<protein>
    <submittedName>
        <fullName evidence="1">Uncharacterized protein</fullName>
    </submittedName>
</protein>
<dbReference type="InterPro" id="IPR036322">
    <property type="entry name" value="WD40_repeat_dom_sf"/>
</dbReference>